<dbReference type="HOGENOM" id="CLU_3094821_0_0_11"/>
<comment type="caution">
    <text evidence="1">The sequence shown here is derived from an EMBL/GenBank/DDBJ whole genome shotgun (WGS) entry which is preliminary data.</text>
</comment>
<reference evidence="1 2" key="1">
    <citation type="submission" date="2013-08" db="EMBL/GenBank/DDBJ databases">
        <authorList>
            <person name="Weinstock G."/>
            <person name="Sodergren E."/>
            <person name="Wylie T."/>
            <person name="Fulton L."/>
            <person name="Fulton R."/>
            <person name="Fronick C."/>
            <person name="O'Laughlin M."/>
            <person name="Godfrey J."/>
            <person name="Miner T."/>
            <person name="Herter B."/>
            <person name="Appelbaum E."/>
            <person name="Cordes M."/>
            <person name="Lek S."/>
            <person name="Wollam A."/>
            <person name="Pepin K.H."/>
            <person name="Palsikar V.B."/>
            <person name="Mitreva M."/>
            <person name="Wilson R.K."/>
        </authorList>
    </citation>
    <scope>NUCLEOTIDE SEQUENCE [LARGE SCALE GENOMIC DNA]</scope>
    <source>
        <strain evidence="1 2">F0580</strain>
    </source>
</reference>
<keyword evidence="2" id="KW-1185">Reference proteome</keyword>
<accession>U1QUW8</accession>
<dbReference type="Proteomes" id="UP000016519">
    <property type="component" value="Unassembled WGS sequence"/>
</dbReference>
<sequence length="51" mass="6120">MNLLLAFLKQLTTKNTVFPQLWQTTRHAKHFKATPLDMVLLWFYSHIIFES</sequence>
<dbReference type="EMBL" id="AWSI01000017">
    <property type="protein sequence ID" value="ERH31205.1"/>
    <property type="molecule type" value="Genomic_DNA"/>
</dbReference>
<protein>
    <submittedName>
        <fullName evidence="1">Uncharacterized protein</fullName>
    </submittedName>
</protein>
<name>U1QUW8_9BIFI</name>
<evidence type="ECO:0000313" key="1">
    <source>
        <dbReference type="EMBL" id="ERH31205.1"/>
    </source>
</evidence>
<organism evidence="1 2">
    <name type="scientific">Alloscardovia omnicolens F0580</name>
    <dbReference type="NCBI Taxonomy" id="1321816"/>
    <lineage>
        <taxon>Bacteria</taxon>
        <taxon>Bacillati</taxon>
        <taxon>Actinomycetota</taxon>
        <taxon>Actinomycetes</taxon>
        <taxon>Bifidobacteriales</taxon>
        <taxon>Bifidobacteriaceae</taxon>
        <taxon>Alloscardovia</taxon>
    </lineage>
</organism>
<dbReference type="AlphaFoldDB" id="U1QUW8"/>
<proteinExistence type="predicted"/>
<gene>
    <name evidence="1" type="ORF">HMPREF9244_00647</name>
</gene>
<evidence type="ECO:0000313" key="2">
    <source>
        <dbReference type="Proteomes" id="UP000016519"/>
    </source>
</evidence>